<dbReference type="Gene3D" id="2.10.109.10">
    <property type="entry name" value="Umud Fragment, subunit A"/>
    <property type="match status" value="1"/>
</dbReference>
<gene>
    <name evidence="2" type="ORF">ACFPCV_37610</name>
</gene>
<dbReference type="InterPro" id="IPR019533">
    <property type="entry name" value="Peptidase_S26"/>
</dbReference>
<evidence type="ECO:0000313" key="3">
    <source>
        <dbReference type="Proteomes" id="UP001595859"/>
    </source>
</evidence>
<sequence length="38" mass="4224">MPAGYVAVIGDNLRSQDSRQLDLVACHDIVGRATLRRR</sequence>
<proteinExistence type="predicted"/>
<evidence type="ECO:0000259" key="1">
    <source>
        <dbReference type="Pfam" id="PF10502"/>
    </source>
</evidence>
<dbReference type="EMBL" id="JBHSIS010000027">
    <property type="protein sequence ID" value="MFC4859246.1"/>
    <property type="molecule type" value="Genomic_DNA"/>
</dbReference>
<keyword evidence="3" id="KW-1185">Reference proteome</keyword>
<dbReference type="Proteomes" id="UP001595859">
    <property type="component" value="Unassembled WGS sequence"/>
</dbReference>
<name>A0ABV9SIQ5_9PSEU</name>
<reference evidence="3" key="1">
    <citation type="journal article" date="2019" name="Int. J. Syst. Evol. Microbiol.">
        <title>The Global Catalogue of Microorganisms (GCM) 10K type strain sequencing project: providing services to taxonomists for standard genome sequencing and annotation.</title>
        <authorList>
            <consortium name="The Broad Institute Genomics Platform"/>
            <consortium name="The Broad Institute Genome Sequencing Center for Infectious Disease"/>
            <person name="Wu L."/>
            <person name="Ma J."/>
        </authorList>
    </citation>
    <scope>NUCLEOTIDE SEQUENCE [LARGE SCALE GENOMIC DNA]</scope>
    <source>
        <strain evidence="3">ZS-22-S1</strain>
    </source>
</reference>
<evidence type="ECO:0000313" key="2">
    <source>
        <dbReference type="EMBL" id="MFC4859246.1"/>
    </source>
</evidence>
<organism evidence="2 3">
    <name type="scientific">Actinophytocola glycyrrhizae</name>
    <dbReference type="NCBI Taxonomy" id="2044873"/>
    <lineage>
        <taxon>Bacteria</taxon>
        <taxon>Bacillati</taxon>
        <taxon>Actinomycetota</taxon>
        <taxon>Actinomycetes</taxon>
        <taxon>Pseudonocardiales</taxon>
        <taxon>Pseudonocardiaceae</taxon>
    </lineage>
</organism>
<dbReference type="Pfam" id="PF10502">
    <property type="entry name" value="Peptidase_S26"/>
    <property type="match status" value="1"/>
</dbReference>
<dbReference type="InterPro" id="IPR036286">
    <property type="entry name" value="LexA/Signal_pep-like_sf"/>
</dbReference>
<dbReference type="SUPFAM" id="SSF51306">
    <property type="entry name" value="LexA/Signal peptidase"/>
    <property type="match status" value="1"/>
</dbReference>
<protein>
    <submittedName>
        <fullName evidence="2">S26 family signal peptidase</fullName>
    </submittedName>
</protein>
<comment type="caution">
    <text evidence="2">The sequence shown here is derived from an EMBL/GenBank/DDBJ whole genome shotgun (WGS) entry which is preliminary data.</text>
</comment>
<dbReference type="RefSeq" id="WP_378062188.1">
    <property type="nucleotide sequence ID" value="NZ_JBHSIS010000027.1"/>
</dbReference>
<feature type="domain" description="Peptidase S26" evidence="1">
    <location>
        <begin position="2"/>
        <end position="35"/>
    </location>
</feature>
<accession>A0ABV9SIQ5</accession>